<dbReference type="CDD" id="cd02440">
    <property type="entry name" value="AdoMet_MTases"/>
    <property type="match status" value="1"/>
</dbReference>
<sequence length="204" mass="23641">MSFDSDAKNWDTDLRINRARVIADEIGKYIDSDKQYSAMEFGCGTGLISFNLHDKFKNITLIDSSQGMIEILNSKISNYKINNMIPYHLDITNSEASNLNFDVIYNSMVLHHIPDTNEIIKDFYKLLNKEGYLFIVDLDEDDGSFHSNYSEYDGHNGFNQEHLKSILSSAGFKDIESSTFYYGEKRIEEKVVNYSLFLMRARKY</sequence>
<protein>
    <submittedName>
        <fullName evidence="2">S-adenosylmethionine-dependent methyltransferase</fullName>
    </submittedName>
</protein>
<dbReference type="Gene3D" id="3.40.50.150">
    <property type="entry name" value="Vaccinia Virus protein VP39"/>
    <property type="match status" value="1"/>
</dbReference>
<evidence type="ECO:0000313" key="2">
    <source>
        <dbReference type="EMBL" id="GLC30396.1"/>
    </source>
</evidence>
<organism evidence="2 3">
    <name type="scientific">Clostridium omnivorum</name>
    <dbReference type="NCBI Taxonomy" id="1604902"/>
    <lineage>
        <taxon>Bacteria</taxon>
        <taxon>Bacillati</taxon>
        <taxon>Bacillota</taxon>
        <taxon>Clostridia</taxon>
        <taxon>Eubacteriales</taxon>
        <taxon>Clostridiaceae</taxon>
        <taxon>Clostridium</taxon>
    </lineage>
</organism>
<dbReference type="EMBL" id="BRXR01000001">
    <property type="protein sequence ID" value="GLC30396.1"/>
    <property type="molecule type" value="Genomic_DNA"/>
</dbReference>
<dbReference type="RefSeq" id="WP_264849656.1">
    <property type="nucleotide sequence ID" value="NZ_BRXR01000001.1"/>
</dbReference>
<dbReference type="SUPFAM" id="SSF53335">
    <property type="entry name" value="S-adenosyl-L-methionine-dependent methyltransferases"/>
    <property type="match status" value="1"/>
</dbReference>
<comment type="caution">
    <text evidence="2">The sequence shown here is derived from an EMBL/GenBank/DDBJ whole genome shotgun (WGS) entry which is preliminary data.</text>
</comment>
<dbReference type="InterPro" id="IPR029063">
    <property type="entry name" value="SAM-dependent_MTases_sf"/>
</dbReference>
<evidence type="ECO:0000256" key="1">
    <source>
        <dbReference type="ARBA" id="ARBA00022679"/>
    </source>
</evidence>
<keyword evidence="3" id="KW-1185">Reference proteome</keyword>
<dbReference type="Proteomes" id="UP001208567">
    <property type="component" value="Unassembled WGS sequence"/>
</dbReference>
<proteinExistence type="predicted"/>
<evidence type="ECO:0000313" key="3">
    <source>
        <dbReference type="Proteomes" id="UP001208567"/>
    </source>
</evidence>
<keyword evidence="1" id="KW-0808">Transferase</keyword>
<dbReference type="PANTHER" id="PTHR43861:SF3">
    <property type="entry name" value="PUTATIVE (AFU_ORTHOLOGUE AFUA_2G14390)-RELATED"/>
    <property type="match status" value="1"/>
</dbReference>
<accession>A0ABQ5N5H8</accession>
<dbReference type="GO" id="GO:0008168">
    <property type="term" value="F:methyltransferase activity"/>
    <property type="evidence" value="ECO:0007669"/>
    <property type="project" value="UniProtKB-KW"/>
</dbReference>
<keyword evidence="2" id="KW-0489">Methyltransferase</keyword>
<name>A0ABQ5N5H8_9CLOT</name>
<dbReference type="GO" id="GO:0032259">
    <property type="term" value="P:methylation"/>
    <property type="evidence" value="ECO:0007669"/>
    <property type="project" value="UniProtKB-KW"/>
</dbReference>
<dbReference type="PANTHER" id="PTHR43861">
    <property type="entry name" value="TRANS-ACONITATE 2-METHYLTRANSFERASE-RELATED"/>
    <property type="match status" value="1"/>
</dbReference>
<gene>
    <name evidence="2" type="ORF">bsdE14_18060</name>
</gene>
<dbReference type="Pfam" id="PF13489">
    <property type="entry name" value="Methyltransf_23"/>
    <property type="match status" value="1"/>
</dbReference>
<reference evidence="2 3" key="1">
    <citation type="journal article" date="2024" name="Int. J. Syst. Evol. Microbiol.">
        <title>Clostridium omnivorum sp. nov., isolated from anoxic soil under the treatment of reductive soil disinfestation.</title>
        <authorList>
            <person name="Ueki A."/>
            <person name="Tonouchi A."/>
            <person name="Kaku N."/>
            <person name="Honma S."/>
            <person name="Ueki K."/>
        </authorList>
    </citation>
    <scope>NUCLEOTIDE SEQUENCE [LARGE SCALE GENOMIC DNA]</scope>
    <source>
        <strain evidence="2 3">E14</strain>
    </source>
</reference>